<keyword evidence="3" id="KW-0862">Zinc</keyword>
<evidence type="ECO:0000256" key="4">
    <source>
        <dbReference type="PROSITE-ProRule" id="PRU00834"/>
    </source>
</evidence>
<dbReference type="InterPro" id="IPR007853">
    <property type="entry name" value="Znf_DNL-typ"/>
</dbReference>
<reference evidence="7" key="3">
    <citation type="submission" date="2025-08" db="UniProtKB">
        <authorList>
            <consortium name="Ensembl"/>
        </authorList>
    </citation>
    <scope>IDENTIFICATION</scope>
    <source>
        <strain evidence="7">HSOK</strain>
    </source>
</reference>
<reference evidence="7" key="4">
    <citation type="submission" date="2025-09" db="UniProtKB">
        <authorList>
            <consortium name="Ensembl"/>
        </authorList>
    </citation>
    <scope>IDENTIFICATION</scope>
    <source>
        <strain evidence="7">HSOK</strain>
    </source>
</reference>
<evidence type="ECO:0000256" key="3">
    <source>
        <dbReference type="ARBA" id="ARBA00022833"/>
    </source>
</evidence>
<feature type="compositionally biased region" description="Basic and acidic residues" evidence="5">
    <location>
        <begin position="223"/>
        <end position="236"/>
    </location>
</feature>
<keyword evidence="1" id="KW-0479">Metal-binding</keyword>
<dbReference type="PANTHER" id="PTHR20922:SF13">
    <property type="entry name" value="DNL-TYPE ZINC FINGER PROTEIN"/>
    <property type="match status" value="1"/>
</dbReference>
<dbReference type="Ensembl" id="ENSORLT00015022413.1">
    <property type="protein sequence ID" value="ENSORLP00015014696.1"/>
    <property type="gene ID" value="ENSORLG00015015627.1"/>
</dbReference>
<feature type="region of interest" description="Disordered" evidence="5">
    <location>
        <begin position="211"/>
        <end position="236"/>
    </location>
</feature>
<dbReference type="PROSITE" id="PS51501">
    <property type="entry name" value="ZF_DNL"/>
    <property type="match status" value="1"/>
</dbReference>
<protein>
    <submittedName>
        <fullName evidence="7">DNL-type zinc finger</fullName>
    </submittedName>
</protein>
<dbReference type="Proteomes" id="UP000265200">
    <property type="component" value="Chromosome 12"/>
</dbReference>
<feature type="compositionally biased region" description="Polar residues" evidence="5">
    <location>
        <begin position="213"/>
        <end position="222"/>
    </location>
</feature>
<evidence type="ECO:0000259" key="6">
    <source>
        <dbReference type="PROSITE" id="PS51501"/>
    </source>
</evidence>
<dbReference type="PANTHER" id="PTHR20922">
    <property type="entry name" value="DNL-TYPE ZINC FINGER PROTEIN"/>
    <property type="match status" value="1"/>
</dbReference>
<dbReference type="AlphaFoldDB" id="A0A3P9I3U0"/>
<proteinExistence type="predicted"/>
<dbReference type="InterPro" id="IPR024158">
    <property type="entry name" value="Mt_import_TIM15"/>
</dbReference>
<evidence type="ECO:0000313" key="8">
    <source>
        <dbReference type="Proteomes" id="UP000265200"/>
    </source>
</evidence>
<feature type="domain" description="DNL-type" evidence="6">
    <location>
        <begin position="125"/>
        <end position="222"/>
    </location>
</feature>
<dbReference type="Pfam" id="PF05180">
    <property type="entry name" value="zf-DNL"/>
    <property type="match status" value="1"/>
</dbReference>
<accession>A0A3P9I3U0</accession>
<sequence>MLALQTYLNFTRIKTSNHIIIGPLWRYFHSRLIVHKCSYSVSRIWTKPFSEFQSQSLFHRFLSADSRVTRLSCSRGFSTSLTNKEDAVGKVHSTHYHLVYTCKVQTGAAAFFDFCVVFCLIQFAGPVFDFDLVSYLQVCSTRSTQKISKVAYHKGVVIVTCPGCENHHIIADNLGWFSDLEGKRNIEEILAAKGETVKRVEGSAALEIVINEGSENQSQQAHSTEESEKDPAKQEQ</sequence>
<reference key="1">
    <citation type="journal article" date="2007" name="Nature">
        <title>The medaka draft genome and insights into vertebrate genome evolution.</title>
        <authorList>
            <person name="Kasahara M."/>
            <person name="Naruse K."/>
            <person name="Sasaki S."/>
            <person name="Nakatani Y."/>
            <person name="Qu W."/>
            <person name="Ahsan B."/>
            <person name="Yamada T."/>
            <person name="Nagayasu Y."/>
            <person name="Doi K."/>
            <person name="Kasai Y."/>
            <person name="Jindo T."/>
            <person name="Kobayashi D."/>
            <person name="Shimada A."/>
            <person name="Toyoda A."/>
            <person name="Kuroki Y."/>
            <person name="Fujiyama A."/>
            <person name="Sasaki T."/>
            <person name="Shimizu A."/>
            <person name="Asakawa S."/>
            <person name="Shimizu N."/>
            <person name="Hashimoto S."/>
            <person name="Yang J."/>
            <person name="Lee Y."/>
            <person name="Matsushima K."/>
            <person name="Sugano S."/>
            <person name="Sakaizumi M."/>
            <person name="Narita T."/>
            <person name="Ohishi K."/>
            <person name="Haga S."/>
            <person name="Ohta F."/>
            <person name="Nomoto H."/>
            <person name="Nogata K."/>
            <person name="Morishita T."/>
            <person name="Endo T."/>
            <person name="Shin-I T."/>
            <person name="Takeda H."/>
            <person name="Morishita S."/>
            <person name="Kohara Y."/>
        </authorList>
    </citation>
    <scope>NUCLEOTIDE SEQUENCE [LARGE SCALE GENOMIC DNA]</scope>
    <source>
        <strain>Hd-rR</strain>
    </source>
</reference>
<dbReference type="GO" id="GO:0008270">
    <property type="term" value="F:zinc ion binding"/>
    <property type="evidence" value="ECO:0007669"/>
    <property type="project" value="UniProtKB-KW"/>
</dbReference>
<organism evidence="7 8">
    <name type="scientific">Oryzias latipes</name>
    <name type="common">Japanese rice fish</name>
    <name type="synonym">Japanese killifish</name>
    <dbReference type="NCBI Taxonomy" id="8090"/>
    <lineage>
        <taxon>Eukaryota</taxon>
        <taxon>Metazoa</taxon>
        <taxon>Chordata</taxon>
        <taxon>Craniata</taxon>
        <taxon>Vertebrata</taxon>
        <taxon>Euteleostomi</taxon>
        <taxon>Actinopterygii</taxon>
        <taxon>Neopterygii</taxon>
        <taxon>Teleostei</taxon>
        <taxon>Neoteleostei</taxon>
        <taxon>Acanthomorphata</taxon>
        <taxon>Ovalentaria</taxon>
        <taxon>Atherinomorphae</taxon>
        <taxon>Beloniformes</taxon>
        <taxon>Adrianichthyidae</taxon>
        <taxon>Oryziinae</taxon>
        <taxon>Oryzias</taxon>
    </lineage>
</organism>
<reference evidence="7 8" key="2">
    <citation type="submission" date="2017-04" db="EMBL/GenBank/DDBJ databases">
        <title>CpG methylation of centromeres and impact of large insertions on vertebrate speciation.</title>
        <authorList>
            <person name="Ichikawa K."/>
            <person name="Yoshimura J."/>
            <person name="Morishita S."/>
        </authorList>
    </citation>
    <scope>NUCLEOTIDE SEQUENCE</scope>
    <source>
        <strain evidence="7 8">HSOK</strain>
    </source>
</reference>
<name>A0A3P9I3U0_ORYLA</name>
<evidence type="ECO:0000313" key="7">
    <source>
        <dbReference type="Ensembl" id="ENSORLP00015014696.1"/>
    </source>
</evidence>
<evidence type="ECO:0000256" key="5">
    <source>
        <dbReference type="SAM" id="MobiDB-lite"/>
    </source>
</evidence>
<keyword evidence="2 4" id="KW-0863">Zinc-finger</keyword>
<evidence type="ECO:0000256" key="1">
    <source>
        <dbReference type="ARBA" id="ARBA00022723"/>
    </source>
</evidence>
<evidence type="ECO:0000256" key="2">
    <source>
        <dbReference type="ARBA" id="ARBA00022771"/>
    </source>
</evidence>